<dbReference type="Proteomes" id="UP000184255">
    <property type="component" value="Unassembled WGS sequence"/>
</dbReference>
<gene>
    <name evidence="2" type="ORF">FMAN_12015</name>
</gene>
<keyword evidence="3" id="KW-1185">Reference proteome</keyword>
<evidence type="ECO:0000313" key="2">
    <source>
        <dbReference type="EMBL" id="CVL06922.1"/>
    </source>
</evidence>
<organism evidence="2 3">
    <name type="scientific">Fusarium mangiferae</name>
    <name type="common">Mango malformation disease fungus</name>
    <dbReference type="NCBI Taxonomy" id="192010"/>
    <lineage>
        <taxon>Eukaryota</taxon>
        <taxon>Fungi</taxon>
        <taxon>Dikarya</taxon>
        <taxon>Ascomycota</taxon>
        <taxon>Pezizomycotina</taxon>
        <taxon>Sordariomycetes</taxon>
        <taxon>Hypocreomycetidae</taxon>
        <taxon>Hypocreales</taxon>
        <taxon>Nectriaceae</taxon>
        <taxon>Fusarium</taxon>
        <taxon>Fusarium fujikuroi species complex</taxon>
    </lineage>
</organism>
<feature type="compositionally biased region" description="Pro residues" evidence="1">
    <location>
        <begin position="9"/>
        <end position="21"/>
    </location>
</feature>
<accession>A0A1L7UCP0</accession>
<sequence length="225" mass="25660">MYISNQPISPLPPSYETPHPVPGKLSSCTAEPNINEELNTNDDPPASPRRQLISRYWKAVISLTILLFIFAPARPASLARLDEDIILQMALRMNNLAVPCPGDLAVNIQNNPPPHTKTVATLKDFEKQPQEYLRQGHTLYCSLMSPDSSWPNDFRYIYALPEDTVRFILLEINTSGVNQPVVSPVFERSRRISLVEKERRRRLARIIERKIEESFIQNGLDSLKK</sequence>
<feature type="region of interest" description="Disordered" evidence="1">
    <location>
        <begin position="1"/>
        <end position="25"/>
    </location>
</feature>
<evidence type="ECO:0000256" key="1">
    <source>
        <dbReference type="SAM" id="MobiDB-lite"/>
    </source>
</evidence>
<protein>
    <submittedName>
        <fullName evidence="2">Uncharacterized protein</fullName>
    </submittedName>
</protein>
<proteinExistence type="predicted"/>
<dbReference type="EMBL" id="FCQH01000018">
    <property type="protein sequence ID" value="CVL06922.1"/>
    <property type="molecule type" value="Genomic_DNA"/>
</dbReference>
<dbReference type="VEuPathDB" id="FungiDB:FMAN_12015"/>
<reference evidence="3" key="1">
    <citation type="journal article" date="2016" name="Genome Biol. Evol.">
        <title>Comparative 'omics' of the Fusarium fujikuroi species complex highlights differences in genetic potential and metabolite synthesis.</title>
        <authorList>
            <person name="Niehaus E.-M."/>
            <person name="Muensterkoetter M."/>
            <person name="Proctor R.H."/>
            <person name="Brown D.W."/>
            <person name="Sharon A."/>
            <person name="Idan Y."/>
            <person name="Oren-Young L."/>
            <person name="Sieber C.M."/>
            <person name="Novak O."/>
            <person name="Pencik A."/>
            <person name="Tarkowska D."/>
            <person name="Hromadova K."/>
            <person name="Freeman S."/>
            <person name="Maymon M."/>
            <person name="Elazar M."/>
            <person name="Youssef S.A."/>
            <person name="El-Shabrawy E.S.M."/>
            <person name="Shalaby A.B.A."/>
            <person name="Houterman P."/>
            <person name="Brock N.L."/>
            <person name="Burkhardt I."/>
            <person name="Tsavkelova E.A."/>
            <person name="Dickschat J.S."/>
            <person name="Galuszka P."/>
            <person name="Gueldener U."/>
            <person name="Tudzynski B."/>
        </authorList>
    </citation>
    <scope>NUCLEOTIDE SEQUENCE [LARGE SCALE GENOMIC DNA]</scope>
    <source>
        <strain evidence="3">MRC7560</strain>
    </source>
</reference>
<dbReference type="RefSeq" id="XP_041690203.1">
    <property type="nucleotide sequence ID" value="XM_041824754.1"/>
</dbReference>
<comment type="caution">
    <text evidence="2">The sequence shown here is derived from an EMBL/GenBank/DDBJ whole genome shotgun (WGS) entry which is preliminary data.</text>
</comment>
<name>A0A1L7UCP0_FUSMA</name>
<evidence type="ECO:0000313" key="3">
    <source>
        <dbReference type="Proteomes" id="UP000184255"/>
    </source>
</evidence>
<dbReference type="GeneID" id="65091265"/>
<dbReference type="AlphaFoldDB" id="A0A1L7UCP0"/>